<evidence type="ECO:0000256" key="4">
    <source>
        <dbReference type="ARBA" id="ARBA00022723"/>
    </source>
</evidence>
<keyword evidence="3 12" id="KW-0548">Nucleotidyltransferase</keyword>
<dbReference type="InterPro" id="IPR013597">
    <property type="entry name" value="Mat_intron_G2"/>
</dbReference>
<comment type="catalytic activity">
    <reaction evidence="9">
        <text>DNA(n) + a 2'-deoxyribonucleoside 5'-triphosphate = DNA(n+1) + diphosphate</text>
        <dbReference type="Rhea" id="RHEA:22508"/>
        <dbReference type="Rhea" id="RHEA-COMP:17339"/>
        <dbReference type="Rhea" id="RHEA-COMP:17340"/>
        <dbReference type="ChEBI" id="CHEBI:33019"/>
        <dbReference type="ChEBI" id="CHEBI:61560"/>
        <dbReference type="ChEBI" id="CHEBI:173112"/>
        <dbReference type="EC" id="2.7.7.49"/>
    </reaction>
</comment>
<feature type="compositionally biased region" description="Basic and acidic residues" evidence="10">
    <location>
        <begin position="65"/>
        <end position="82"/>
    </location>
</feature>
<dbReference type="AlphaFoldDB" id="A0A375CQG3"/>
<dbReference type="PANTHER" id="PTHR34047:SF8">
    <property type="entry name" value="PROTEIN YKFC"/>
    <property type="match status" value="1"/>
</dbReference>
<reference evidence="13" key="1">
    <citation type="submission" date="2018-01" db="EMBL/GenBank/DDBJ databases">
        <authorList>
            <person name="Gaut B.S."/>
            <person name="Morton B.R."/>
            <person name="Clegg M.T."/>
            <person name="Duvall M.R."/>
        </authorList>
    </citation>
    <scope>NUCLEOTIDE SEQUENCE [LARGE SCALE GENOMIC DNA]</scope>
</reference>
<dbReference type="InterPro" id="IPR000477">
    <property type="entry name" value="RT_dom"/>
</dbReference>
<dbReference type="Pfam" id="PF00078">
    <property type="entry name" value="RVT_1"/>
    <property type="match status" value="1"/>
</dbReference>
<proteinExistence type="inferred from homology"/>
<dbReference type="GO" id="GO:0003964">
    <property type="term" value="F:RNA-directed DNA polymerase activity"/>
    <property type="evidence" value="ECO:0007669"/>
    <property type="project" value="UniProtKB-KW"/>
</dbReference>
<evidence type="ECO:0000256" key="1">
    <source>
        <dbReference type="ARBA" id="ARBA00012493"/>
    </source>
</evidence>
<dbReference type="SUPFAM" id="SSF56672">
    <property type="entry name" value="DNA/RNA polymerases"/>
    <property type="match status" value="1"/>
</dbReference>
<dbReference type="InterPro" id="IPR051083">
    <property type="entry name" value="GrpII_Intron_Splice-Mob/Def"/>
</dbReference>
<dbReference type="NCBIfam" id="TIGR04416">
    <property type="entry name" value="group_II_RT_mat"/>
    <property type="match status" value="1"/>
</dbReference>
<evidence type="ECO:0000259" key="11">
    <source>
        <dbReference type="PROSITE" id="PS50878"/>
    </source>
</evidence>
<feature type="domain" description="Reverse transcriptase" evidence="11">
    <location>
        <begin position="134"/>
        <end position="360"/>
    </location>
</feature>
<evidence type="ECO:0000256" key="7">
    <source>
        <dbReference type="ARBA" id="ARBA00023118"/>
    </source>
</evidence>
<dbReference type="GO" id="GO:0046872">
    <property type="term" value="F:metal ion binding"/>
    <property type="evidence" value="ECO:0007669"/>
    <property type="project" value="UniProtKB-KW"/>
</dbReference>
<accession>A0A375CQG3</accession>
<protein>
    <recommendedName>
        <fullName evidence="1">RNA-directed DNA polymerase</fullName>
        <ecNumber evidence="1">2.7.7.49</ecNumber>
    </recommendedName>
</protein>
<name>A0A375CQG3_9BURK</name>
<dbReference type="Proteomes" id="UP000256297">
    <property type="component" value="Unassembled WGS sequence"/>
</dbReference>
<dbReference type="InterPro" id="IPR030931">
    <property type="entry name" value="Group_II_RT_mat"/>
</dbReference>
<dbReference type="PROSITE" id="PS50878">
    <property type="entry name" value="RT_POL"/>
    <property type="match status" value="1"/>
</dbReference>
<dbReference type="GO" id="GO:0003723">
    <property type="term" value="F:RNA binding"/>
    <property type="evidence" value="ECO:0007669"/>
    <property type="project" value="InterPro"/>
</dbReference>
<dbReference type="CDD" id="cd01651">
    <property type="entry name" value="RT_G2_intron"/>
    <property type="match status" value="1"/>
</dbReference>
<dbReference type="EMBL" id="OFSP01000078">
    <property type="protein sequence ID" value="SOY77533.1"/>
    <property type="molecule type" value="Genomic_DNA"/>
</dbReference>
<comment type="similarity">
    <text evidence="8">Belongs to the bacterial reverse transcriptase family.</text>
</comment>
<dbReference type="PANTHER" id="PTHR34047">
    <property type="entry name" value="NUCLEAR INTRON MATURASE 1, MITOCHONDRIAL-RELATED"/>
    <property type="match status" value="1"/>
</dbReference>
<gene>
    <name evidence="12" type="primary">retA</name>
    <name evidence="12" type="ORF">CBM2589_U10050</name>
</gene>
<feature type="region of interest" description="Disordered" evidence="10">
    <location>
        <begin position="1"/>
        <end position="85"/>
    </location>
</feature>
<comment type="caution">
    <text evidence="12">The sequence shown here is derived from an EMBL/GenBank/DDBJ whole genome shotgun (WGS) entry which is preliminary data.</text>
</comment>
<dbReference type="GO" id="GO:0051607">
    <property type="term" value="P:defense response to virus"/>
    <property type="evidence" value="ECO:0007669"/>
    <property type="project" value="UniProtKB-KW"/>
</dbReference>
<keyword evidence="5" id="KW-0460">Magnesium</keyword>
<evidence type="ECO:0000256" key="8">
    <source>
        <dbReference type="ARBA" id="ARBA00034120"/>
    </source>
</evidence>
<organism evidence="12 13">
    <name type="scientific">Cupriavidus taiwanensis</name>
    <dbReference type="NCBI Taxonomy" id="164546"/>
    <lineage>
        <taxon>Bacteria</taxon>
        <taxon>Pseudomonadati</taxon>
        <taxon>Pseudomonadota</taxon>
        <taxon>Betaproteobacteria</taxon>
        <taxon>Burkholderiales</taxon>
        <taxon>Burkholderiaceae</taxon>
        <taxon>Cupriavidus</taxon>
    </lineage>
</organism>
<sequence length="498" mass="55782">MPERATASSRSEKSAEVEVVGGSAGKARILRRRTEREGVSEAMSIPKAMRQKPARAGRAGVVDGEAGREPVCDEAGGPRRGTEGTGSALLAAALTRENLKQAFRRVRRNKGAAGVDGLDIDQTARHLVTAWPMIREQLLKGTYRPSPVRRVTIPKPDGGGERELGIPTVTDRLIQQALLQVLQPMLDPTFSEHSYGFRPGRRAQDAVLAAQLYVQSGRRVVVDVDLEKFFDRVNHDILIDRLQKRIEDAGVIRLIRAYLNSGLMDGGVVLQRHEGTPQGGPLSPLLANVLLDEVDKALERRGHCFVRYADDANVYVRSRRAGERVMALLRRLYGNLRLKVNEAKSAVASVFGRKFLGYSFWVAAGGVIKRKVAVKPLLTFKQRIRELTRRSGGRSLQAVVDRLRPYVLGWKAYFRLAQTPKIWRELDKWMRHRLRAIQLKHWRRGRVIYRELRALGATADAARQVAASGRCWWRNSGGSLNRVLTIAYFDQLGMPRLT</sequence>
<evidence type="ECO:0000256" key="9">
    <source>
        <dbReference type="ARBA" id="ARBA00048173"/>
    </source>
</evidence>
<dbReference type="EC" id="2.7.7.49" evidence="1"/>
<evidence type="ECO:0000256" key="3">
    <source>
        <dbReference type="ARBA" id="ARBA00022695"/>
    </source>
</evidence>
<evidence type="ECO:0000256" key="6">
    <source>
        <dbReference type="ARBA" id="ARBA00022918"/>
    </source>
</evidence>
<keyword evidence="6 12" id="KW-0695">RNA-directed DNA polymerase</keyword>
<dbReference type="InterPro" id="IPR000123">
    <property type="entry name" value="Reverse_transcriptase_msDNA"/>
</dbReference>
<keyword evidence="7" id="KW-0051">Antiviral defense</keyword>
<evidence type="ECO:0000256" key="5">
    <source>
        <dbReference type="ARBA" id="ARBA00022842"/>
    </source>
</evidence>
<evidence type="ECO:0000313" key="13">
    <source>
        <dbReference type="Proteomes" id="UP000256297"/>
    </source>
</evidence>
<evidence type="ECO:0000313" key="12">
    <source>
        <dbReference type="EMBL" id="SOY77533.1"/>
    </source>
</evidence>
<dbReference type="PRINTS" id="PR00866">
    <property type="entry name" value="RNADNAPOLMS"/>
</dbReference>
<evidence type="ECO:0000256" key="10">
    <source>
        <dbReference type="SAM" id="MobiDB-lite"/>
    </source>
</evidence>
<evidence type="ECO:0000256" key="2">
    <source>
        <dbReference type="ARBA" id="ARBA00022679"/>
    </source>
</evidence>
<keyword evidence="2 12" id="KW-0808">Transferase</keyword>
<dbReference type="InterPro" id="IPR043502">
    <property type="entry name" value="DNA/RNA_pol_sf"/>
</dbReference>
<dbReference type="Pfam" id="PF08388">
    <property type="entry name" value="GIIM"/>
    <property type="match status" value="1"/>
</dbReference>
<keyword evidence="4" id="KW-0479">Metal-binding</keyword>